<feature type="region of interest" description="Disordered" evidence="1">
    <location>
        <begin position="1"/>
        <end position="156"/>
    </location>
</feature>
<gene>
    <name evidence="2" type="ORF">RFI_14225</name>
</gene>
<dbReference type="AlphaFoldDB" id="X6NB33"/>
<feature type="compositionally biased region" description="Basic and acidic residues" evidence="1">
    <location>
        <begin position="100"/>
        <end position="111"/>
    </location>
</feature>
<organism evidence="2 3">
    <name type="scientific">Reticulomyxa filosa</name>
    <dbReference type="NCBI Taxonomy" id="46433"/>
    <lineage>
        <taxon>Eukaryota</taxon>
        <taxon>Sar</taxon>
        <taxon>Rhizaria</taxon>
        <taxon>Retaria</taxon>
        <taxon>Foraminifera</taxon>
        <taxon>Monothalamids</taxon>
        <taxon>Reticulomyxidae</taxon>
        <taxon>Reticulomyxa</taxon>
    </lineage>
</organism>
<dbReference type="EMBL" id="ASPP01010330">
    <property type="protein sequence ID" value="ETO22964.1"/>
    <property type="molecule type" value="Genomic_DNA"/>
</dbReference>
<reference evidence="2 3" key="1">
    <citation type="journal article" date="2013" name="Curr. Biol.">
        <title>The Genome of the Foraminiferan Reticulomyxa filosa.</title>
        <authorList>
            <person name="Glockner G."/>
            <person name="Hulsmann N."/>
            <person name="Schleicher M."/>
            <person name="Noegel A.A."/>
            <person name="Eichinger L."/>
            <person name="Gallinger C."/>
            <person name="Pawlowski J."/>
            <person name="Sierra R."/>
            <person name="Euteneuer U."/>
            <person name="Pillet L."/>
            <person name="Moustafa A."/>
            <person name="Platzer M."/>
            <person name="Groth M."/>
            <person name="Szafranski K."/>
            <person name="Schliwa M."/>
        </authorList>
    </citation>
    <scope>NUCLEOTIDE SEQUENCE [LARGE SCALE GENOMIC DNA]</scope>
</reference>
<feature type="compositionally biased region" description="Low complexity" evidence="1">
    <location>
        <begin position="55"/>
        <end position="68"/>
    </location>
</feature>
<name>X6NB33_RETFI</name>
<dbReference type="Proteomes" id="UP000023152">
    <property type="component" value="Unassembled WGS sequence"/>
</dbReference>
<evidence type="ECO:0000313" key="3">
    <source>
        <dbReference type="Proteomes" id="UP000023152"/>
    </source>
</evidence>
<feature type="compositionally biased region" description="Basic and acidic residues" evidence="1">
    <location>
        <begin position="72"/>
        <end position="85"/>
    </location>
</feature>
<feature type="compositionally biased region" description="Basic and acidic residues" evidence="1">
    <location>
        <begin position="1"/>
        <end position="12"/>
    </location>
</feature>
<feature type="compositionally biased region" description="Acidic residues" evidence="1">
    <location>
        <begin position="13"/>
        <end position="25"/>
    </location>
</feature>
<evidence type="ECO:0000313" key="2">
    <source>
        <dbReference type="EMBL" id="ETO22964.1"/>
    </source>
</evidence>
<evidence type="ECO:0000256" key="1">
    <source>
        <dbReference type="SAM" id="MobiDB-lite"/>
    </source>
</evidence>
<proteinExistence type="predicted"/>
<sequence>MEFVGEHKRADVLEENVDNEEENDDELPRGKPMRGYFGNEQPREKEVKTRASVLSPKGKTSKKMMSSGRVSKSRESQMQKRDVPEMKQSQTLASPPITPRKREESKAKIFDSDSLSLSLLDHETTISPKAKAQAKAKAKAKKKLKLKQSPKSRSGL</sequence>
<comment type="caution">
    <text evidence="2">The sequence shown here is derived from an EMBL/GenBank/DDBJ whole genome shotgun (WGS) entry which is preliminary data.</text>
</comment>
<accession>X6NB33</accession>
<feature type="compositionally biased region" description="Basic residues" evidence="1">
    <location>
        <begin position="132"/>
        <end position="150"/>
    </location>
</feature>
<feature type="non-terminal residue" evidence="2">
    <location>
        <position position="156"/>
    </location>
</feature>
<protein>
    <submittedName>
        <fullName evidence="2">Cell envelope integrity inner membrane protein TolA</fullName>
    </submittedName>
</protein>
<keyword evidence="3" id="KW-1185">Reference proteome</keyword>